<feature type="chain" id="PRO_5038156238" description="Cytochrome c-type biogenesis protein" evidence="6">
    <location>
        <begin position="19"/>
        <end position="120"/>
    </location>
</feature>
<keyword evidence="5 6" id="KW-0408">Iron</keyword>
<dbReference type="PANTHER" id="PTHR47870">
    <property type="entry name" value="CYTOCHROME C-TYPE BIOGENESIS PROTEIN CCMH"/>
    <property type="match status" value="1"/>
</dbReference>
<keyword evidence="2 6" id="KW-0349">Heme</keyword>
<gene>
    <name evidence="8" type="ORF">H8N03_14230</name>
</gene>
<dbReference type="InterPro" id="IPR051263">
    <property type="entry name" value="C-type_cytochrome_biogenesis"/>
</dbReference>
<evidence type="ECO:0000313" key="8">
    <source>
        <dbReference type="EMBL" id="MBC5784106.1"/>
    </source>
</evidence>
<evidence type="ECO:0000313" key="9">
    <source>
        <dbReference type="Proteomes" id="UP000608513"/>
    </source>
</evidence>
<evidence type="ECO:0000256" key="6">
    <source>
        <dbReference type="RuleBase" id="RU364112"/>
    </source>
</evidence>
<accession>A0A923SBP3</accession>
<dbReference type="Pfam" id="PF03918">
    <property type="entry name" value="CcmH"/>
    <property type="match status" value="1"/>
</dbReference>
<evidence type="ECO:0000259" key="7">
    <source>
        <dbReference type="Pfam" id="PF03918"/>
    </source>
</evidence>
<evidence type="ECO:0000256" key="3">
    <source>
        <dbReference type="ARBA" id="ARBA00022723"/>
    </source>
</evidence>
<feature type="domain" description="CcmH/CycL/Ccl2/NrfF N-terminal" evidence="7">
    <location>
        <begin position="20"/>
        <end position="119"/>
    </location>
</feature>
<comment type="caution">
    <text evidence="8">The sequence shown here is derived from an EMBL/GenBank/DDBJ whole genome shotgun (WGS) entry which is preliminary data.</text>
</comment>
<dbReference type="CDD" id="cd16378">
    <property type="entry name" value="CcmH_N"/>
    <property type="match status" value="1"/>
</dbReference>
<dbReference type="EMBL" id="JACORT010000005">
    <property type="protein sequence ID" value="MBC5784106.1"/>
    <property type="molecule type" value="Genomic_DNA"/>
</dbReference>
<keyword evidence="4 6" id="KW-0732">Signal</keyword>
<keyword evidence="6" id="KW-1133">Transmembrane helix</keyword>
<feature type="signal peptide" evidence="6">
    <location>
        <begin position="1"/>
        <end position="18"/>
    </location>
</feature>
<evidence type="ECO:0000256" key="5">
    <source>
        <dbReference type="ARBA" id="ARBA00023004"/>
    </source>
</evidence>
<proteinExistence type="inferred from homology"/>
<dbReference type="InterPro" id="IPR038297">
    <property type="entry name" value="CcmH/CycL/NrfF/Ccl2_sf"/>
</dbReference>
<reference evidence="8" key="1">
    <citation type="submission" date="2020-08" db="EMBL/GenBank/DDBJ databases">
        <title>Ramlibacter sp. USB13 16S ribosomal RNA gene genome sequencing and assembly.</title>
        <authorList>
            <person name="Kang M."/>
        </authorList>
    </citation>
    <scope>NUCLEOTIDE SEQUENCE</scope>
    <source>
        <strain evidence="8">USB13</strain>
    </source>
</reference>
<dbReference type="AlphaFoldDB" id="A0A923SBP3"/>
<keyword evidence="6" id="KW-0472">Membrane</keyword>
<sequence length="120" mass="13310">MKALAPLLLALVVSAAGATPDRVHALATELRCPVCQNQNLADSNADLAVDLRREIARQVAAGRQDEEIRRFMVERYGHYVLYDPPWTAHTALLWCAPALLLAVGGLVAWLRLRRREEQAA</sequence>
<dbReference type="PANTHER" id="PTHR47870:SF4">
    <property type="entry name" value="CYTOCHROME C-TYPE BIOGENESIS PROTEIN CYCH"/>
    <property type="match status" value="1"/>
</dbReference>
<feature type="transmembrane region" description="Helical" evidence="6">
    <location>
        <begin position="91"/>
        <end position="110"/>
    </location>
</feature>
<keyword evidence="6" id="KW-0812">Transmembrane</keyword>
<comment type="similarity">
    <text evidence="1 6">Belongs to the CcmH/CycL/Ccl2/NrfF family.</text>
</comment>
<dbReference type="Proteomes" id="UP000608513">
    <property type="component" value="Unassembled WGS sequence"/>
</dbReference>
<protein>
    <recommendedName>
        <fullName evidence="6">Cytochrome c-type biogenesis protein</fullName>
    </recommendedName>
</protein>
<dbReference type="FunFam" id="1.10.8.640:FF:000001">
    <property type="entry name" value="Cytochrome c-type biogenesis protein"/>
    <property type="match status" value="1"/>
</dbReference>
<dbReference type="GO" id="GO:0005886">
    <property type="term" value="C:plasma membrane"/>
    <property type="evidence" value="ECO:0007669"/>
    <property type="project" value="TreeGrafter"/>
</dbReference>
<organism evidence="8 9">
    <name type="scientific">Ramlibacter cellulosilyticus</name>
    <dbReference type="NCBI Taxonomy" id="2764187"/>
    <lineage>
        <taxon>Bacteria</taxon>
        <taxon>Pseudomonadati</taxon>
        <taxon>Pseudomonadota</taxon>
        <taxon>Betaproteobacteria</taxon>
        <taxon>Burkholderiales</taxon>
        <taxon>Comamonadaceae</taxon>
        <taxon>Ramlibacter</taxon>
    </lineage>
</organism>
<evidence type="ECO:0000256" key="4">
    <source>
        <dbReference type="ARBA" id="ARBA00022729"/>
    </source>
</evidence>
<dbReference type="Gene3D" id="1.10.8.640">
    <property type="entry name" value="Cytochrome C biogenesis protein"/>
    <property type="match status" value="1"/>
</dbReference>
<keyword evidence="9" id="KW-1185">Reference proteome</keyword>
<evidence type="ECO:0000256" key="1">
    <source>
        <dbReference type="ARBA" id="ARBA00010342"/>
    </source>
</evidence>
<dbReference type="GO" id="GO:0046872">
    <property type="term" value="F:metal ion binding"/>
    <property type="evidence" value="ECO:0007669"/>
    <property type="project" value="UniProtKB-KW"/>
</dbReference>
<dbReference type="InterPro" id="IPR005616">
    <property type="entry name" value="CcmH/CycL/Ccl2/NrfF_N"/>
</dbReference>
<keyword evidence="3 6" id="KW-0479">Metal-binding</keyword>
<dbReference type="GO" id="GO:0017004">
    <property type="term" value="P:cytochrome complex assembly"/>
    <property type="evidence" value="ECO:0007669"/>
    <property type="project" value="UniProtKB-ARBA"/>
</dbReference>
<evidence type="ECO:0000256" key="2">
    <source>
        <dbReference type="ARBA" id="ARBA00022617"/>
    </source>
</evidence>
<name>A0A923SBP3_9BURK</name>
<comment type="function">
    <text evidence="6">Possible subunit of a heme lyase.</text>
</comment>
<dbReference type="RefSeq" id="WP_187076839.1">
    <property type="nucleotide sequence ID" value="NZ_JACORT010000005.1"/>
</dbReference>